<protein>
    <recommendedName>
        <fullName evidence="1">Peptidase S26 domain-containing protein</fullName>
    </recommendedName>
</protein>
<dbReference type="SUPFAM" id="SSF51306">
    <property type="entry name" value="LexA/Signal peptidase"/>
    <property type="match status" value="1"/>
</dbReference>
<dbReference type="EMBL" id="BJYR01000031">
    <property type="protein sequence ID" value="GEO02005.1"/>
    <property type="molecule type" value="Genomic_DNA"/>
</dbReference>
<dbReference type="Gene3D" id="2.10.109.10">
    <property type="entry name" value="Umud Fragment, subunit A"/>
    <property type="match status" value="1"/>
</dbReference>
<keyword evidence="3" id="KW-1185">Reference proteome</keyword>
<sequence>MMTQRFAALARALKRPLILTGLVALPFAWAPLAAFGESHAFLINTSPSLPNWAFWLDKAAPIGAGSLIFFEPPASPLLERHFGKGPHMFGKRVLGLPGDRVSHQGADVLINGRKVAVRLSRTRLGLALTPGPEGEIPRGCYYVGSDHPRGFDSRYAEVGFACRGQILGSGRAIL</sequence>
<feature type="domain" description="Peptidase S26" evidence="1">
    <location>
        <begin position="42"/>
        <end position="172"/>
    </location>
</feature>
<evidence type="ECO:0000313" key="2">
    <source>
        <dbReference type="EMBL" id="GEO02005.1"/>
    </source>
</evidence>
<evidence type="ECO:0000313" key="3">
    <source>
        <dbReference type="Proteomes" id="UP000321464"/>
    </source>
</evidence>
<dbReference type="GO" id="GO:0004252">
    <property type="term" value="F:serine-type endopeptidase activity"/>
    <property type="evidence" value="ECO:0007669"/>
    <property type="project" value="InterPro"/>
</dbReference>
<gene>
    <name evidence="2" type="ORF">NSE01_38370</name>
</gene>
<comment type="caution">
    <text evidence="2">The sequence shown here is derived from an EMBL/GenBank/DDBJ whole genome shotgun (WGS) entry which is preliminary data.</text>
</comment>
<name>A0A512AQL1_9SPHN</name>
<reference evidence="2 3" key="1">
    <citation type="submission" date="2019-07" db="EMBL/GenBank/DDBJ databases">
        <title>Whole genome shotgun sequence of Novosphingobium sediminis NBRC 106119.</title>
        <authorList>
            <person name="Hosoyama A."/>
            <person name="Uohara A."/>
            <person name="Ohji S."/>
            <person name="Ichikawa N."/>
        </authorList>
    </citation>
    <scope>NUCLEOTIDE SEQUENCE [LARGE SCALE GENOMIC DNA]</scope>
    <source>
        <strain evidence="2 3">NBRC 106119</strain>
    </source>
</reference>
<evidence type="ECO:0000259" key="1">
    <source>
        <dbReference type="Pfam" id="PF10502"/>
    </source>
</evidence>
<dbReference type="Proteomes" id="UP000321464">
    <property type="component" value="Unassembled WGS sequence"/>
</dbReference>
<dbReference type="GO" id="GO:0006465">
    <property type="term" value="P:signal peptide processing"/>
    <property type="evidence" value="ECO:0007669"/>
    <property type="project" value="InterPro"/>
</dbReference>
<organism evidence="2 3">
    <name type="scientific">Novosphingobium sediminis</name>
    <dbReference type="NCBI Taxonomy" id="707214"/>
    <lineage>
        <taxon>Bacteria</taxon>
        <taxon>Pseudomonadati</taxon>
        <taxon>Pseudomonadota</taxon>
        <taxon>Alphaproteobacteria</taxon>
        <taxon>Sphingomonadales</taxon>
        <taxon>Sphingomonadaceae</taxon>
        <taxon>Novosphingobium</taxon>
    </lineage>
</organism>
<dbReference type="InterPro" id="IPR019533">
    <property type="entry name" value="Peptidase_S26"/>
</dbReference>
<dbReference type="InterPro" id="IPR036286">
    <property type="entry name" value="LexA/Signal_pep-like_sf"/>
</dbReference>
<dbReference type="AlphaFoldDB" id="A0A512AQL1"/>
<dbReference type="Pfam" id="PF10502">
    <property type="entry name" value="Peptidase_S26"/>
    <property type="match status" value="1"/>
</dbReference>
<accession>A0A512AQL1</accession>
<proteinExistence type="predicted"/>